<feature type="domain" description="B30.2/SPRY" evidence="11">
    <location>
        <begin position="273"/>
        <end position="464"/>
    </location>
</feature>
<evidence type="ECO:0000256" key="2">
    <source>
        <dbReference type="ARBA" id="ARBA00008518"/>
    </source>
</evidence>
<dbReference type="SMART" id="SM00589">
    <property type="entry name" value="PRY"/>
    <property type="match status" value="1"/>
</dbReference>
<name>A0A6J2W5S8_CHACN</name>
<dbReference type="CDD" id="cd12893">
    <property type="entry name" value="SPRY_PRY_TRIM35"/>
    <property type="match status" value="1"/>
</dbReference>
<sequence length="470" mass="54511">MATKRPFSEEDFSCSVCCDIFKDPVLLLCGHSFCKACLQQFWRTRTSQVCPLCGKRSSKNPPINLALKNLCEAYLQERSQGTSARSEGLCSLHREKLKLFCLEDKQPVCVVCQSSKKHKNHNCSPIDEAARDHKTELKTALKSLRQKLGIYEEVKLTCDKTAEYIKIQAQHTETEIMKEFERLRRFLQDEEAARITALREEEEQKSQIMKEKIEDMTDKISFLSERIRAIDEEIKADDISFLTNLKTTMKRAQCTLQDPEMPSGALINVAKHLDNLKFRVWEKMQEIVQYSPVTLDPNSAHSRLILSEDLTSVVNTNERRQLPNNPERFDRYSCVLGSEGFNSGTHCWDVDVEGCTYWIVGVMRESAERKGTSFWTGVWCMQYYNREYETYSPEQTWIVLKAKERLKRIRVQVDWIANTVSFYDLVSNACLQTLPHRFTERVFPFFSNSCRDSPLRILPVKSFVTVARHS</sequence>
<evidence type="ECO:0000259" key="11">
    <source>
        <dbReference type="PROSITE" id="PS50188"/>
    </source>
</evidence>
<evidence type="ECO:0000256" key="3">
    <source>
        <dbReference type="ARBA" id="ARBA00022490"/>
    </source>
</evidence>
<evidence type="ECO:0000256" key="8">
    <source>
        <dbReference type="SAM" id="Coils"/>
    </source>
</evidence>
<dbReference type="PRINTS" id="PR01407">
    <property type="entry name" value="BUTYPHLNCDUF"/>
</dbReference>
<keyword evidence="8" id="KW-0175">Coiled coil</keyword>
<dbReference type="SUPFAM" id="SSF57845">
    <property type="entry name" value="B-box zinc-binding domain"/>
    <property type="match status" value="1"/>
</dbReference>
<proteinExistence type="inferred from homology"/>
<reference evidence="13" key="1">
    <citation type="submission" date="2025-08" db="UniProtKB">
        <authorList>
            <consortium name="RefSeq"/>
        </authorList>
    </citation>
    <scope>IDENTIFICATION</scope>
</reference>
<dbReference type="InterPro" id="IPR001841">
    <property type="entry name" value="Znf_RING"/>
</dbReference>
<dbReference type="PROSITE" id="PS00518">
    <property type="entry name" value="ZF_RING_1"/>
    <property type="match status" value="1"/>
</dbReference>
<dbReference type="Pfam" id="PF13765">
    <property type="entry name" value="PRY"/>
    <property type="match status" value="1"/>
</dbReference>
<dbReference type="Gene3D" id="3.30.40.10">
    <property type="entry name" value="Zinc/RING finger domain, C3HC4 (zinc finger)"/>
    <property type="match status" value="1"/>
</dbReference>
<keyword evidence="4" id="KW-0479">Metal-binding</keyword>
<dbReference type="InterPro" id="IPR018957">
    <property type="entry name" value="Znf_C3HC4_RING-type"/>
</dbReference>
<feature type="domain" description="B box-type" evidence="10">
    <location>
        <begin position="85"/>
        <end position="126"/>
    </location>
</feature>
<dbReference type="InterPro" id="IPR043136">
    <property type="entry name" value="B30.2/SPRY_sf"/>
</dbReference>
<comment type="similarity">
    <text evidence="2">Belongs to the TRIM/RBCC family.</text>
</comment>
<evidence type="ECO:0000259" key="10">
    <source>
        <dbReference type="PROSITE" id="PS50119"/>
    </source>
</evidence>
<dbReference type="PROSITE" id="PS50119">
    <property type="entry name" value="ZF_BBOX"/>
    <property type="match status" value="1"/>
</dbReference>
<dbReference type="Pfam" id="PF00622">
    <property type="entry name" value="SPRY"/>
    <property type="match status" value="1"/>
</dbReference>
<dbReference type="Gene3D" id="2.60.120.920">
    <property type="match status" value="1"/>
</dbReference>
<dbReference type="InParanoid" id="A0A6J2W5S8"/>
<feature type="coiled-coil region" evidence="8">
    <location>
        <begin position="199"/>
        <end position="233"/>
    </location>
</feature>
<dbReference type="GeneID" id="115820145"/>
<dbReference type="OrthoDB" id="6105938at2759"/>
<keyword evidence="3" id="KW-0963">Cytoplasm</keyword>
<evidence type="ECO:0000256" key="5">
    <source>
        <dbReference type="ARBA" id="ARBA00022771"/>
    </source>
</evidence>
<dbReference type="InterPro" id="IPR001870">
    <property type="entry name" value="B30.2/SPRY"/>
</dbReference>
<dbReference type="SUPFAM" id="SSF57850">
    <property type="entry name" value="RING/U-box"/>
    <property type="match status" value="1"/>
</dbReference>
<evidence type="ECO:0000259" key="9">
    <source>
        <dbReference type="PROSITE" id="PS50089"/>
    </source>
</evidence>
<dbReference type="RefSeq" id="XP_030639484.1">
    <property type="nucleotide sequence ID" value="XM_030783624.1"/>
</dbReference>
<dbReference type="GO" id="GO:0008270">
    <property type="term" value="F:zinc ion binding"/>
    <property type="evidence" value="ECO:0007669"/>
    <property type="project" value="UniProtKB-KW"/>
</dbReference>
<evidence type="ECO:0000313" key="13">
    <source>
        <dbReference type="RefSeq" id="XP_030639484.1"/>
    </source>
</evidence>
<evidence type="ECO:0000256" key="7">
    <source>
        <dbReference type="PROSITE-ProRule" id="PRU00024"/>
    </source>
</evidence>
<dbReference type="PANTHER" id="PTHR24103">
    <property type="entry name" value="E3 UBIQUITIN-PROTEIN LIGASE TRIM"/>
    <property type="match status" value="1"/>
</dbReference>
<dbReference type="SMART" id="SM00336">
    <property type="entry name" value="BBOX"/>
    <property type="match status" value="1"/>
</dbReference>
<dbReference type="InterPro" id="IPR013083">
    <property type="entry name" value="Znf_RING/FYVE/PHD"/>
</dbReference>
<dbReference type="PROSITE" id="PS50089">
    <property type="entry name" value="ZF_RING_2"/>
    <property type="match status" value="1"/>
</dbReference>
<dbReference type="PROSITE" id="PS50188">
    <property type="entry name" value="B302_SPRY"/>
    <property type="match status" value="1"/>
</dbReference>
<dbReference type="AlphaFoldDB" id="A0A6J2W5S8"/>
<dbReference type="SMART" id="SM00184">
    <property type="entry name" value="RING"/>
    <property type="match status" value="1"/>
</dbReference>
<keyword evidence="6" id="KW-0862">Zinc</keyword>
<protein>
    <submittedName>
        <fullName evidence="13">Tripartite motif-containing protein 35-like</fullName>
    </submittedName>
</protein>
<evidence type="ECO:0000256" key="6">
    <source>
        <dbReference type="ARBA" id="ARBA00022833"/>
    </source>
</evidence>
<accession>A0A6J2W5S8</accession>
<keyword evidence="5 7" id="KW-0863">Zinc-finger</keyword>
<gene>
    <name evidence="13" type="primary">LOC115820145</name>
</gene>
<dbReference type="InterPro" id="IPR013320">
    <property type="entry name" value="ConA-like_dom_sf"/>
</dbReference>
<dbReference type="GO" id="GO:0005737">
    <property type="term" value="C:cytoplasm"/>
    <property type="evidence" value="ECO:0007669"/>
    <property type="project" value="UniProtKB-SubCell"/>
</dbReference>
<dbReference type="InterPro" id="IPR000315">
    <property type="entry name" value="Znf_B-box"/>
</dbReference>
<comment type="subcellular location">
    <subcellularLocation>
        <location evidence="1">Cytoplasm</location>
    </subcellularLocation>
</comment>
<dbReference type="InterPro" id="IPR003879">
    <property type="entry name" value="Butyrophylin_SPRY"/>
</dbReference>
<dbReference type="Pfam" id="PF00643">
    <property type="entry name" value="zf-B_box"/>
    <property type="match status" value="1"/>
</dbReference>
<dbReference type="InterPro" id="IPR003877">
    <property type="entry name" value="SPRY_dom"/>
</dbReference>
<dbReference type="InterPro" id="IPR017907">
    <property type="entry name" value="Znf_RING_CS"/>
</dbReference>
<keyword evidence="12" id="KW-1185">Reference proteome</keyword>
<dbReference type="SUPFAM" id="SSF49899">
    <property type="entry name" value="Concanavalin A-like lectins/glucanases"/>
    <property type="match status" value="1"/>
</dbReference>
<dbReference type="Pfam" id="PF00097">
    <property type="entry name" value="zf-C3HC4"/>
    <property type="match status" value="1"/>
</dbReference>
<dbReference type="InterPro" id="IPR006574">
    <property type="entry name" value="PRY"/>
</dbReference>
<feature type="domain" description="RING-type" evidence="9">
    <location>
        <begin position="14"/>
        <end position="53"/>
    </location>
</feature>
<dbReference type="Gene3D" id="3.30.160.60">
    <property type="entry name" value="Classic Zinc Finger"/>
    <property type="match status" value="1"/>
</dbReference>
<dbReference type="InterPro" id="IPR050143">
    <property type="entry name" value="TRIM/RBCC"/>
</dbReference>
<evidence type="ECO:0000313" key="12">
    <source>
        <dbReference type="Proteomes" id="UP000504632"/>
    </source>
</evidence>
<evidence type="ECO:0000256" key="1">
    <source>
        <dbReference type="ARBA" id="ARBA00004496"/>
    </source>
</evidence>
<organism evidence="12 13">
    <name type="scientific">Chanos chanos</name>
    <name type="common">Milkfish</name>
    <name type="synonym">Mugil chanos</name>
    <dbReference type="NCBI Taxonomy" id="29144"/>
    <lineage>
        <taxon>Eukaryota</taxon>
        <taxon>Metazoa</taxon>
        <taxon>Chordata</taxon>
        <taxon>Craniata</taxon>
        <taxon>Vertebrata</taxon>
        <taxon>Euteleostomi</taxon>
        <taxon>Actinopterygii</taxon>
        <taxon>Neopterygii</taxon>
        <taxon>Teleostei</taxon>
        <taxon>Ostariophysi</taxon>
        <taxon>Gonorynchiformes</taxon>
        <taxon>Chanidae</taxon>
        <taxon>Chanos</taxon>
    </lineage>
</organism>
<dbReference type="Proteomes" id="UP000504632">
    <property type="component" value="Chromosome 9"/>
</dbReference>
<dbReference type="SMART" id="SM00449">
    <property type="entry name" value="SPRY"/>
    <property type="match status" value="1"/>
</dbReference>
<evidence type="ECO:0000256" key="4">
    <source>
        <dbReference type="ARBA" id="ARBA00022723"/>
    </source>
</evidence>